<dbReference type="PANTHER" id="PTHR36766">
    <property type="entry name" value="PLANT BROAD-SPECTRUM MILDEW RESISTANCE PROTEIN RPW8"/>
    <property type="match status" value="1"/>
</dbReference>
<evidence type="ECO:0000313" key="7">
    <source>
        <dbReference type="EMBL" id="TVU23973.1"/>
    </source>
</evidence>
<dbReference type="SUPFAM" id="SSF52540">
    <property type="entry name" value="P-loop containing nucleoside triphosphate hydrolases"/>
    <property type="match status" value="1"/>
</dbReference>
<dbReference type="InterPro" id="IPR027417">
    <property type="entry name" value="P-loop_NTPase"/>
</dbReference>
<dbReference type="PANTHER" id="PTHR36766:SF64">
    <property type="entry name" value="OS12G0206100 PROTEIN"/>
    <property type="match status" value="1"/>
</dbReference>
<dbReference type="Gene3D" id="3.40.50.300">
    <property type="entry name" value="P-loop containing nucleotide triphosphate hydrolases"/>
    <property type="match status" value="1"/>
</dbReference>
<dbReference type="InterPro" id="IPR036388">
    <property type="entry name" value="WH-like_DNA-bd_sf"/>
</dbReference>
<evidence type="ECO:0000313" key="8">
    <source>
        <dbReference type="Proteomes" id="UP000324897"/>
    </source>
</evidence>
<dbReference type="GO" id="GO:0042742">
    <property type="term" value="P:defense response to bacterium"/>
    <property type="evidence" value="ECO:0007669"/>
    <property type="project" value="UniProtKB-ARBA"/>
</dbReference>
<dbReference type="InterPro" id="IPR058922">
    <property type="entry name" value="WHD_DRP"/>
</dbReference>
<name>A0A5J9UJL4_9POAL</name>
<dbReference type="OrthoDB" id="682701at2759"/>
<dbReference type="FunFam" id="1.10.10.10:FF:000322">
    <property type="entry name" value="Probable disease resistance protein At1g63360"/>
    <property type="match status" value="1"/>
</dbReference>
<dbReference type="InterPro" id="IPR056789">
    <property type="entry name" value="LRR_R13L1-DRL21"/>
</dbReference>
<dbReference type="GO" id="GO:0002758">
    <property type="term" value="P:innate immune response-activating signaling pathway"/>
    <property type="evidence" value="ECO:0007669"/>
    <property type="project" value="UniProtKB-ARBA"/>
</dbReference>
<evidence type="ECO:0000259" key="5">
    <source>
        <dbReference type="Pfam" id="PF23559"/>
    </source>
</evidence>
<comment type="caution">
    <text evidence="7">The sequence shown here is derived from an EMBL/GenBank/DDBJ whole genome shotgun (WGS) entry which is preliminary data.</text>
</comment>
<evidence type="ECO:0000259" key="6">
    <source>
        <dbReference type="Pfam" id="PF25019"/>
    </source>
</evidence>
<keyword evidence="8" id="KW-1185">Reference proteome</keyword>
<dbReference type="GO" id="GO:0043531">
    <property type="term" value="F:ADP binding"/>
    <property type="evidence" value="ECO:0007669"/>
    <property type="project" value="InterPro"/>
</dbReference>
<protein>
    <submittedName>
        <fullName evidence="7">Uncharacterized protein</fullName>
    </submittedName>
</protein>
<keyword evidence="2" id="KW-0677">Repeat</keyword>
<evidence type="ECO:0000256" key="3">
    <source>
        <dbReference type="ARBA" id="ARBA00022821"/>
    </source>
</evidence>
<evidence type="ECO:0000259" key="4">
    <source>
        <dbReference type="Pfam" id="PF00931"/>
    </source>
</evidence>
<dbReference type="InterPro" id="IPR032675">
    <property type="entry name" value="LRR_dom_sf"/>
</dbReference>
<dbReference type="Gene3D" id="3.80.10.10">
    <property type="entry name" value="Ribonuclease Inhibitor"/>
    <property type="match status" value="2"/>
</dbReference>
<dbReference type="EMBL" id="RWGY01000013">
    <property type="protein sequence ID" value="TVU23973.1"/>
    <property type="molecule type" value="Genomic_DNA"/>
</dbReference>
<keyword evidence="1" id="KW-0433">Leucine-rich repeat</keyword>
<dbReference type="Proteomes" id="UP000324897">
    <property type="component" value="Chromosome 2"/>
</dbReference>
<dbReference type="PRINTS" id="PR00364">
    <property type="entry name" value="DISEASERSIST"/>
</dbReference>
<feature type="domain" description="R13L1/DRL21-like LRR repeat region" evidence="6">
    <location>
        <begin position="698"/>
        <end position="836"/>
    </location>
</feature>
<gene>
    <name evidence="7" type="ORF">EJB05_26365</name>
</gene>
<dbReference type="Pfam" id="PF00931">
    <property type="entry name" value="NB-ARC"/>
    <property type="match status" value="1"/>
</dbReference>
<dbReference type="AlphaFoldDB" id="A0A5J9UJL4"/>
<dbReference type="SUPFAM" id="SSF52058">
    <property type="entry name" value="L domain-like"/>
    <property type="match status" value="2"/>
</dbReference>
<feature type="domain" description="NB-ARC" evidence="4">
    <location>
        <begin position="210"/>
        <end position="362"/>
    </location>
</feature>
<dbReference type="Pfam" id="PF23559">
    <property type="entry name" value="WHD_DRP"/>
    <property type="match status" value="1"/>
</dbReference>
<evidence type="ECO:0000256" key="1">
    <source>
        <dbReference type="ARBA" id="ARBA00022614"/>
    </source>
</evidence>
<dbReference type="Pfam" id="PF25019">
    <property type="entry name" value="LRR_R13L1-DRL21"/>
    <property type="match status" value="1"/>
</dbReference>
<sequence length="1014" mass="116992">MDPVNSASVGWGISVSGWLVSPIMSNLLTKGFSYLGLSSSEKVEKLERKIIQLKLMLEAADDNPQRETLEQCIKDLKSSFYAAEDILDDIDYHRLKNQVLYQSVGRAEEDVETMTNFDVTIETRTELKEALDKLENLIDEGQRILSSLKVPVGCDYINNAPNSIVRLPTKTTSSPPFVFGRDEDLEIIRKFLRDTPADDEASSSGTNCYSIMGIHGLPGSGKTTLVQHVCEKERDDDYFNLVMWIHVSQNFSMDTIFTEMLEFASGRKRDQFSNLDMLQRELKASLRDKRFLLVLDDVWYDQDASGKLNLLLSLLMVGKMGSRILMTTRAVDAARALGARYLVTIPDLNEEKFFSMFMHYALDGASIEDEELLRVHQSIGRKIAEKLGRSPLAARIVAGQLKRRLDFDFWIHTMNNDLLNNGTWAALCWSYQQLEEHVKQCFAYCSIFPRRYELQRDELVHLWMAEDFVKATATTEDVEYVVHDCFDVLLSTSFIQLQRTEFGKEYFTIHDMFYDLASKVAGNDCFRIEKCMVGKIPQDVRHLFIVSYDERVFQEQVLNLKSLRTIIISSSTRKRMNSEDFRRMLKSLKKLRVVHLEVDNLSTISPCIGEQKHLRYLALFGKFPILTLPRRFTQLYHLQKFAVRRATSVDYHFSEEIANLVNLRYMICSMFYCPDIGRLTLLRALSVFRVRKEGGYEIQQLEHLNNLHGTLRIEWLENVTNNEEAFQAKLFNKVHLSDLVLQWNTDNQSSKLMFGNQDGRQSDEPILTCDLELAEGKASDQSSDSQEGIFEALCPPCLIRSLKIVNYSGSTYPNWFLREQGALENLQYLELSNCYAPPKIGESVMYFRTLVISSCRWYSLPENMERLTWLEKLVIDECENIMSLPILPSSLKVLTLRRWNGSSLPENMERLTSLEELRLQMCDNILSLPRLPLSLKKLKLWTGSSLPENMERLTSLEELTLQQCNNVLSLPRLPLSIKKLEVWNCDHSLWKTCLTVGHPNWQKIAHITEKYIYP</sequence>
<accession>A0A5J9UJL4</accession>
<dbReference type="Gramene" id="TVU23973">
    <property type="protein sequence ID" value="TVU23973"/>
    <property type="gene ID" value="EJB05_26365"/>
</dbReference>
<reference evidence="7 8" key="1">
    <citation type="journal article" date="2019" name="Sci. Rep.">
        <title>A high-quality genome of Eragrostis curvula grass provides insights into Poaceae evolution and supports new strategies to enhance forage quality.</title>
        <authorList>
            <person name="Carballo J."/>
            <person name="Santos B.A.C.M."/>
            <person name="Zappacosta D."/>
            <person name="Garbus I."/>
            <person name="Selva J.P."/>
            <person name="Gallo C.A."/>
            <person name="Diaz A."/>
            <person name="Albertini E."/>
            <person name="Caccamo M."/>
            <person name="Echenique V."/>
        </authorList>
    </citation>
    <scope>NUCLEOTIDE SEQUENCE [LARGE SCALE GENOMIC DNA]</scope>
    <source>
        <strain evidence="8">cv. Victoria</strain>
        <tissue evidence="7">Leaf</tissue>
    </source>
</reference>
<feature type="domain" description="Disease resistance protein winged helix" evidence="5">
    <location>
        <begin position="447"/>
        <end position="517"/>
    </location>
</feature>
<proteinExistence type="predicted"/>
<keyword evidence="3" id="KW-0611">Plant defense</keyword>
<organism evidence="7 8">
    <name type="scientific">Eragrostis curvula</name>
    <name type="common">weeping love grass</name>
    <dbReference type="NCBI Taxonomy" id="38414"/>
    <lineage>
        <taxon>Eukaryota</taxon>
        <taxon>Viridiplantae</taxon>
        <taxon>Streptophyta</taxon>
        <taxon>Embryophyta</taxon>
        <taxon>Tracheophyta</taxon>
        <taxon>Spermatophyta</taxon>
        <taxon>Magnoliopsida</taxon>
        <taxon>Liliopsida</taxon>
        <taxon>Poales</taxon>
        <taxon>Poaceae</taxon>
        <taxon>PACMAD clade</taxon>
        <taxon>Chloridoideae</taxon>
        <taxon>Eragrostideae</taxon>
        <taxon>Eragrostidinae</taxon>
        <taxon>Eragrostis</taxon>
    </lineage>
</organism>
<dbReference type="Gene3D" id="1.10.10.10">
    <property type="entry name" value="Winged helix-like DNA-binding domain superfamily/Winged helix DNA-binding domain"/>
    <property type="match status" value="1"/>
</dbReference>
<dbReference type="GO" id="GO:0009626">
    <property type="term" value="P:plant-type hypersensitive response"/>
    <property type="evidence" value="ECO:0007669"/>
    <property type="project" value="UniProtKB-ARBA"/>
</dbReference>
<evidence type="ECO:0000256" key="2">
    <source>
        <dbReference type="ARBA" id="ARBA00022737"/>
    </source>
</evidence>
<dbReference type="InterPro" id="IPR002182">
    <property type="entry name" value="NB-ARC"/>
</dbReference>